<accession>A0A4Z2EXY9</accession>
<proteinExistence type="predicted"/>
<evidence type="ECO:0000313" key="2">
    <source>
        <dbReference type="EMBL" id="TNN33441.1"/>
    </source>
</evidence>
<sequence length="105" mass="10724">MEAFCMLAASAFARLDKDSVVLGHNAVNDGSFLSSLFNGKIQIKNRRLLYTAPNVLSRGLSAQGLLQTPGGGHLGKGGGGMEGRGGKFLLPFPEPGPKAGVAGGV</sequence>
<dbReference type="AlphaFoldDB" id="A0A4Z2EXY9"/>
<dbReference type="EMBL" id="SRLO01002243">
    <property type="protein sequence ID" value="TNN33441.1"/>
    <property type="molecule type" value="Genomic_DNA"/>
</dbReference>
<reference evidence="2 3" key="1">
    <citation type="submission" date="2019-03" db="EMBL/GenBank/DDBJ databases">
        <title>First draft genome of Liparis tanakae, snailfish: a comprehensive survey of snailfish specific genes.</title>
        <authorList>
            <person name="Kim W."/>
            <person name="Song I."/>
            <person name="Jeong J.-H."/>
            <person name="Kim D."/>
            <person name="Kim S."/>
            <person name="Ryu S."/>
            <person name="Song J.Y."/>
            <person name="Lee S.K."/>
        </authorList>
    </citation>
    <scope>NUCLEOTIDE SEQUENCE [LARGE SCALE GENOMIC DNA]</scope>
    <source>
        <tissue evidence="2">Muscle</tissue>
    </source>
</reference>
<comment type="caution">
    <text evidence="2">The sequence shown here is derived from an EMBL/GenBank/DDBJ whole genome shotgun (WGS) entry which is preliminary data.</text>
</comment>
<dbReference type="Proteomes" id="UP000314294">
    <property type="component" value="Unassembled WGS sequence"/>
</dbReference>
<protein>
    <submittedName>
        <fullName evidence="2">Uncharacterized protein</fullName>
    </submittedName>
</protein>
<evidence type="ECO:0000256" key="1">
    <source>
        <dbReference type="SAM" id="MobiDB-lite"/>
    </source>
</evidence>
<feature type="region of interest" description="Disordered" evidence="1">
    <location>
        <begin position="85"/>
        <end position="105"/>
    </location>
</feature>
<gene>
    <name evidence="2" type="ORF">EYF80_056396</name>
</gene>
<name>A0A4Z2EXY9_9TELE</name>
<keyword evidence="3" id="KW-1185">Reference proteome</keyword>
<evidence type="ECO:0000313" key="3">
    <source>
        <dbReference type="Proteomes" id="UP000314294"/>
    </source>
</evidence>
<organism evidence="2 3">
    <name type="scientific">Liparis tanakae</name>
    <name type="common">Tanaka's snailfish</name>
    <dbReference type="NCBI Taxonomy" id="230148"/>
    <lineage>
        <taxon>Eukaryota</taxon>
        <taxon>Metazoa</taxon>
        <taxon>Chordata</taxon>
        <taxon>Craniata</taxon>
        <taxon>Vertebrata</taxon>
        <taxon>Euteleostomi</taxon>
        <taxon>Actinopterygii</taxon>
        <taxon>Neopterygii</taxon>
        <taxon>Teleostei</taxon>
        <taxon>Neoteleostei</taxon>
        <taxon>Acanthomorphata</taxon>
        <taxon>Eupercaria</taxon>
        <taxon>Perciformes</taxon>
        <taxon>Cottioidei</taxon>
        <taxon>Cottales</taxon>
        <taxon>Liparidae</taxon>
        <taxon>Liparis</taxon>
    </lineage>
</organism>